<organism evidence="3 4">
    <name type="scientific">Araneus ventricosus</name>
    <name type="common">Orbweaver spider</name>
    <name type="synonym">Epeira ventricosa</name>
    <dbReference type="NCBI Taxonomy" id="182803"/>
    <lineage>
        <taxon>Eukaryota</taxon>
        <taxon>Metazoa</taxon>
        <taxon>Ecdysozoa</taxon>
        <taxon>Arthropoda</taxon>
        <taxon>Chelicerata</taxon>
        <taxon>Arachnida</taxon>
        <taxon>Araneae</taxon>
        <taxon>Araneomorphae</taxon>
        <taxon>Entelegynae</taxon>
        <taxon>Araneoidea</taxon>
        <taxon>Araneidae</taxon>
        <taxon>Araneus</taxon>
    </lineage>
</organism>
<proteinExistence type="predicted"/>
<evidence type="ECO:0008006" key="5">
    <source>
        <dbReference type="Google" id="ProtNLM"/>
    </source>
</evidence>
<protein>
    <recommendedName>
        <fullName evidence="5">DDE-1 domain-containing protein</fullName>
    </recommendedName>
</protein>
<accession>A0A4Y2SAY3</accession>
<name>A0A4Y2SAY3_ARAVE</name>
<evidence type="ECO:0000313" key="3">
    <source>
        <dbReference type="EMBL" id="GBN85217.1"/>
    </source>
</evidence>
<dbReference type="AlphaFoldDB" id="A0A4Y2SAY3"/>
<keyword evidence="4" id="KW-1185">Reference proteome</keyword>
<gene>
    <name evidence="2" type="ORF">AVEN_122338_1</name>
    <name evidence="1" type="ORF">AVEN_188620_1</name>
    <name evidence="3" type="ORF">AVEN_219655_1</name>
</gene>
<dbReference type="EMBL" id="BGPR01020588">
    <property type="protein sequence ID" value="GBN85034.1"/>
    <property type="molecule type" value="Genomic_DNA"/>
</dbReference>
<evidence type="ECO:0000313" key="1">
    <source>
        <dbReference type="EMBL" id="GBN85034.1"/>
    </source>
</evidence>
<dbReference type="EMBL" id="BGPR01020678">
    <property type="protein sequence ID" value="GBN85217.1"/>
    <property type="molecule type" value="Genomic_DNA"/>
</dbReference>
<dbReference type="Proteomes" id="UP000499080">
    <property type="component" value="Unassembled WGS sequence"/>
</dbReference>
<sequence>MPAVIVVFEGESEFPLSLIEELGRSRILRSLYFNDLRNHRVNRNSVVTFFANFASVQRQIQILGSRYLSMDETVVTTVLKPRKIIARNITKEIGSVTSVKRGTLVTIAFAAGANGDSFPTFLL</sequence>
<evidence type="ECO:0000313" key="4">
    <source>
        <dbReference type="Proteomes" id="UP000499080"/>
    </source>
</evidence>
<dbReference type="EMBL" id="BGPR01020677">
    <property type="protein sequence ID" value="GBN85216.1"/>
    <property type="molecule type" value="Genomic_DNA"/>
</dbReference>
<reference evidence="3 4" key="1">
    <citation type="journal article" date="2019" name="Sci. Rep.">
        <title>Orb-weaving spider Araneus ventricosus genome elucidates the spidroin gene catalogue.</title>
        <authorList>
            <person name="Kono N."/>
            <person name="Nakamura H."/>
            <person name="Ohtoshi R."/>
            <person name="Moran D.A.P."/>
            <person name="Shinohara A."/>
            <person name="Yoshida Y."/>
            <person name="Fujiwara M."/>
            <person name="Mori M."/>
            <person name="Tomita M."/>
            <person name="Arakawa K."/>
        </authorList>
    </citation>
    <scope>NUCLEOTIDE SEQUENCE [LARGE SCALE GENOMIC DNA]</scope>
</reference>
<evidence type="ECO:0000313" key="2">
    <source>
        <dbReference type="EMBL" id="GBN85216.1"/>
    </source>
</evidence>
<comment type="caution">
    <text evidence="3">The sequence shown here is derived from an EMBL/GenBank/DDBJ whole genome shotgun (WGS) entry which is preliminary data.</text>
</comment>